<dbReference type="PANTHER" id="PTHR20933:SF3">
    <property type="entry name" value="F-BOX ONLY PROTEIN 33"/>
    <property type="match status" value="1"/>
</dbReference>
<dbReference type="GO" id="GO:0031398">
    <property type="term" value="P:positive regulation of protein ubiquitination"/>
    <property type="evidence" value="ECO:0007669"/>
    <property type="project" value="TreeGrafter"/>
</dbReference>
<dbReference type="Gene3D" id="1.20.1280.50">
    <property type="match status" value="1"/>
</dbReference>
<sequence>MEISHSGNWNQLPIVALNHVFSYLSWPDTINASSTCKQWRYGLYHPHLWKSLSFSLTDFDARKEKKAKYFIEAFGKIVQFVDISFNSLDESSLSTADNLLCTLRENTQLKKLKLVPCHCVLYSMSSHSNSAPLDATRMVYHIVTILKNTDKFEELSIGCLHDVAVFSNKFLKLISDHHSKSIRVLGLASLKTDPQEHCFNSLEFRYFENFTYLQIISLNYDYLNNDFLQVICNCSMLKRIVVHVHNNLDGHPGTSEQAWIQLTKHCPNVKLRLNLIHAYDAVLDFHVVILRRNMPLSHLRVFFCETLNLHALSCLHVYHNTLKSLWWVDSPMYSDHYLLLNTARSFHVTRMNPFIFVAWRCTMLEELVLLGYKYYADDLRAISRLRGGALKRIQVLRSEMTPWVDTGTRKGTALAIEKELTCRMGRPWKSLKRRDVHPVIFSPDKYDSDEYLVPILCKDVE</sequence>
<dbReference type="InterPro" id="IPR036047">
    <property type="entry name" value="F-box-like_dom_sf"/>
</dbReference>
<evidence type="ECO:0000313" key="3">
    <source>
        <dbReference type="Proteomes" id="UP001367676"/>
    </source>
</evidence>
<dbReference type="EMBL" id="JBBCAQ010000038">
    <property type="protein sequence ID" value="KAK7571812.1"/>
    <property type="molecule type" value="Genomic_DNA"/>
</dbReference>
<comment type="caution">
    <text evidence="2">The sequence shown here is derived from an EMBL/GenBank/DDBJ whole genome shotgun (WGS) entry which is preliminary data.</text>
</comment>
<feature type="domain" description="F-box" evidence="1">
    <location>
        <begin position="6"/>
        <end position="52"/>
    </location>
</feature>
<organism evidence="2 3">
    <name type="scientific">Parthenolecanium corni</name>
    <dbReference type="NCBI Taxonomy" id="536013"/>
    <lineage>
        <taxon>Eukaryota</taxon>
        <taxon>Metazoa</taxon>
        <taxon>Ecdysozoa</taxon>
        <taxon>Arthropoda</taxon>
        <taxon>Hexapoda</taxon>
        <taxon>Insecta</taxon>
        <taxon>Pterygota</taxon>
        <taxon>Neoptera</taxon>
        <taxon>Paraneoptera</taxon>
        <taxon>Hemiptera</taxon>
        <taxon>Sternorrhyncha</taxon>
        <taxon>Coccoidea</taxon>
        <taxon>Coccidae</taxon>
        <taxon>Parthenolecanium</taxon>
    </lineage>
</organism>
<dbReference type="SUPFAM" id="SSF81383">
    <property type="entry name" value="F-box domain"/>
    <property type="match status" value="1"/>
</dbReference>
<name>A0AAN9XWV9_9HEMI</name>
<dbReference type="SMART" id="SM00256">
    <property type="entry name" value="FBOX"/>
    <property type="match status" value="1"/>
</dbReference>
<dbReference type="InterPro" id="IPR001810">
    <property type="entry name" value="F-box_dom"/>
</dbReference>
<reference evidence="2 3" key="1">
    <citation type="submission" date="2024-03" db="EMBL/GenBank/DDBJ databases">
        <title>Adaptation during the transition from Ophiocordyceps entomopathogen to insect associate is accompanied by gene loss and intensified selection.</title>
        <authorList>
            <person name="Ward C.M."/>
            <person name="Onetto C.A."/>
            <person name="Borneman A.R."/>
        </authorList>
    </citation>
    <scope>NUCLEOTIDE SEQUENCE [LARGE SCALE GENOMIC DNA]</scope>
    <source>
        <strain evidence="2">AWRI1</strain>
        <tissue evidence="2">Single Adult Female</tissue>
    </source>
</reference>
<evidence type="ECO:0000313" key="2">
    <source>
        <dbReference type="EMBL" id="KAK7571812.1"/>
    </source>
</evidence>
<dbReference type="CDD" id="cd22104">
    <property type="entry name" value="F-box_FBXO33"/>
    <property type="match status" value="1"/>
</dbReference>
<protein>
    <recommendedName>
        <fullName evidence="1">F-box domain-containing protein</fullName>
    </recommendedName>
</protein>
<dbReference type="Gene3D" id="3.80.10.10">
    <property type="entry name" value="Ribonuclease Inhibitor"/>
    <property type="match status" value="1"/>
</dbReference>
<dbReference type="PANTHER" id="PTHR20933">
    <property type="entry name" value="F-BOX ONLY PROTEIN 33"/>
    <property type="match status" value="1"/>
</dbReference>
<dbReference type="InterPro" id="IPR032675">
    <property type="entry name" value="LRR_dom_sf"/>
</dbReference>
<gene>
    <name evidence="2" type="ORF">V9T40_014284</name>
</gene>
<proteinExistence type="predicted"/>
<keyword evidence="3" id="KW-1185">Reference proteome</keyword>
<accession>A0AAN9XWV9</accession>
<dbReference type="Proteomes" id="UP001367676">
    <property type="component" value="Unassembled WGS sequence"/>
</dbReference>
<evidence type="ECO:0000259" key="1">
    <source>
        <dbReference type="PROSITE" id="PS50181"/>
    </source>
</evidence>
<dbReference type="PROSITE" id="PS50181">
    <property type="entry name" value="FBOX"/>
    <property type="match status" value="1"/>
</dbReference>
<dbReference type="Pfam" id="PF12937">
    <property type="entry name" value="F-box-like"/>
    <property type="match status" value="1"/>
</dbReference>
<dbReference type="AlphaFoldDB" id="A0AAN9XWV9"/>